<sequence length="155" mass="17838">MPQHYLNWNNSFSYKNFDLGVTMRGAFDFQILNMPELQYGAPVMLSRGNIMQKAYDNVYAKRPLADDQELQYVSFYIEDGDYWKIDNLTLGYTLRVKSKWIERFRVYGTISNLAVITGYGGIDPEVSINGLAPGRDDKNRYPAARTFTLGASFKF</sequence>
<evidence type="ECO:0000313" key="1">
    <source>
        <dbReference type="EMBL" id="KAA6336124.1"/>
    </source>
</evidence>
<keyword evidence="1" id="KW-0675">Receptor</keyword>
<name>A0A5J4RR26_9ZZZZ</name>
<dbReference type="SUPFAM" id="SSF56935">
    <property type="entry name" value="Porins"/>
    <property type="match status" value="1"/>
</dbReference>
<protein>
    <submittedName>
        <fullName evidence="1">TonB-dependent receptor SusC</fullName>
    </submittedName>
</protein>
<dbReference type="EMBL" id="SNRY01000825">
    <property type="protein sequence ID" value="KAA6336124.1"/>
    <property type="molecule type" value="Genomic_DNA"/>
</dbReference>
<proteinExistence type="predicted"/>
<reference evidence="1" key="1">
    <citation type="submission" date="2019-03" db="EMBL/GenBank/DDBJ databases">
        <title>Single cell metagenomics reveals metabolic interactions within the superorganism composed of flagellate Streblomastix strix and complex community of Bacteroidetes bacteria on its surface.</title>
        <authorList>
            <person name="Treitli S.C."/>
            <person name="Kolisko M."/>
            <person name="Husnik F."/>
            <person name="Keeling P."/>
            <person name="Hampl V."/>
        </authorList>
    </citation>
    <scope>NUCLEOTIDE SEQUENCE</scope>
    <source>
        <strain evidence="1">STM</strain>
    </source>
</reference>
<accession>A0A5J4RR26</accession>
<gene>
    <name evidence="1" type="ORF">EZS27_015700</name>
</gene>
<organism evidence="1">
    <name type="scientific">termite gut metagenome</name>
    <dbReference type="NCBI Taxonomy" id="433724"/>
    <lineage>
        <taxon>unclassified sequences</taxon>
        <taxon>metagenomes</taxon>
        <taxon>organismal metagenomes</taxon>
    </lineage>
</organism>
<comment type="caution">
    <text evidence="1">The sequence shown here is derived from an EMBL/GenBank/DDBJ whole genome shotgun (WGS) entry which is preliminary data.</text>
</comment>
<dbReference type="AlphaFoldDB" id="A0A5J4RR26"/>